<protein>
    <recommendedName>
        <fullName evidence="1">ATP-dependent helicase C-terminal domain-containing protein</fullName>
    </recommendedName>
</protein>
<feature type="domain" description="ATP-dependent helicase C-terminal" evidence="1">
    <location>
        <begin position="2"/>
        <end position="59"/>
    </location>
</feature>
<dbReference type="InterPro" id="IPR027417">
    <property type="entry name" value="P-loop_NTPase"/>
</dbReference>
<dbReference type="Pfam" id="PF13307">
    <property type="entry name" value="Helicase_C_2"/>
    <property type="match status" value="1"/>
</dbReference>
<feature type="non-terminal residue" evidence="2">
    <location>
        <position position="1"/>
    </location>
</feature>
<evidence type="ECO:0000313" key="2">
    <source>
        <dbReference type="EMBL" id="MSE21170.1"/>
    </source>
</evidence>
<organism evidence="2 3">
    <name type="scientific">Lentilactobacillus parabuchneri</name>
    <dbReference type="NCBI Taxonomy" id="152331"/>
    <lineage>
        <taxon>Bacteria</taxon>
        <taxon>Bacillati</taxon>
        <taxon>Bacillota</taxon>
        <taxon>Bacilli</taxon>
        <taxon>Lactobacillales</taxon>
        <taxon>Lactobacillaceae</taxon>
        <taxon>Lentilactobacillus</taxon>
    </lineage>
</organism>
<evidence type="ECO:0000313" key="3">
    <source>
        <dbReference type="Proteomes" id="UP000491237"/>
    </source>
</evidence>
<reference evidence="2 3" key="1">
    <citation type="submission" date="2019-11" db="EMBL/GenBank/DDBJ databases">
        <title>Draft Genome Sequence of Plant Growth-Promoting Rhizosphere-Associated Bacteria.</title>
        <authorList>
            <person name="Vasilyev I.Y."/>
            <person name="Radchenko V."/>
            <person name="Ilnitskaya E.V."/>
        </authorList>
    </citation>
    <scope>NUCLEOTIDE SEQUENCE [LARGE SCALE GENOMIC DNA]</scope>
    <source>
        <strain evidence="2 3">VRA_07sq_f</strain>
    </source>
</reference>
<dbReference type="EMBL" id="WKKY01000295">
    <property type="protein sequence ID" value="MSE21170.1"/>
    <property type="molecule type" value="Genomic_DNA"/>
</dbReference>
<sequence>RSKGKNPFYSITLPKATLRLRQGMGRLLRTKDDYGTIFILDPRLLTKRYGSTILANLRNEIPIIKGDISDCILDMVKFFESRN</sequence>
<dbReference type="GO" id="GO:0003676">
    <property type="term" value="F:nucleic acid binding"/>
    <property type="evidence" value="ECO:0007669"/>
    <property type="project" value="InterPro"/>
</dbReference>
<dbReference type="GO" id="GO:0016818">
    <property type="term" value="F:hydrolase activity, acting on acid anhydrides, in phosphorus-containing anhydrides"/>
    <property type="evidence" value="ECO:0007669"/>
    <property type="project" value="InterPro"/>
</dbReference>
<dbReference type="GO" id="GO:0006139">
    <property type="term" value="P:nucleobase-containing compound metabolic process"/>
    <property type="evidence" value="ECO:0007669"/>
    <property type="project" value="InterPro"/>
</dbReference>
<dbReference type="Gene3D" id="3.40.50.300">
    <property type="entry name" value="P-loop containing nucleotide triphosphate hydrolases"/>
    <property type="match status" value="1"/>
</dbReference>
<evidence type="ECO:0000259" key="1">
    <source>
        <dbReference type="Pfam" id="PF13307"/>
    </source>
</evidence>
<dbReference type="InterPro" id="IPR006555">
    <property type="entry name" value="ATP-dep_Helicase_C"/>
</dbReference>
<dbReference type="GO" id="GO:0005524">
    <property type="term" value="F:ATP binding"/>
    <property type="evidence" value="ECO:0007669"/>
    <property type="project" value="InterPro"/>
</dbReference>
<dbReference type="Proteomes" id="UP000491237">
    <property type="component" value="Unassembled WGS sequence"/>
</dbReference>
<dbReference type="GO" id="GO:0004386">
    <property type="term" value="F:helicase activity"/>
    <property type="evidence" value="ECO:0007669"/>
    <property type="project" value="InterPro"/>
</dbReference>
<proteinExistence type="predicted"/>
<comment type="caution">
    <text evidence="2">The sequence shown here is derived from an EMBL/GenBank/DDBJ whole genome shotgun (WGS) entry which is preliminary data.</text>
</comment>
<gene>
    <name evidence="2" type="ORF">GKC44_07925</name>
</gene>
<accession>A0A844ELS1</accession>
<name>A0A844ELS1_9LACO</name>
<dbReference type="AlphaFoldDB" id="A0A844ELS1"/>